<dbReference type="PROSITE" id="PS51448">
    <property type="entry name" value="P_TREFOIL_2"/>
    <property type="match status" value="1"/>
</dbReference>
<dbReference type="SUPFAM" id="SSF57492">
    <property type="entry name" value="Trefoil"/>
    <property type="match status" value="1"/>
</dbReference>
<dbReference type="Pfam" id="PF00088">
    <property type="entry name" value="Trefoil"/>
    <property type="match status" value="1"/>
</dbReference>
<organism evidence="4 5">
    <name type="scientific">Staurois parvus</name>
    <dbReference type="NCBI Taxonomy" id="386267"/>
    <lineage>
        <taxon>Eukaryota</taxon>
        <taxon>Metazoa</taxon>
        <taxon>Chordata</taxon>
        <taxon>Craniata</taxon>
        <taxon>Vertebrata</taxon>
        <taxon>Euteleostomi</taxon>
        <taxon>Amphibia</taxon>
        <taxon>Batrachia</taxon>
        <taxon>Anura</taxon>
        <taxon>Neobatrachia</taxon>
        <taxon>Ranoidea</taxon>
        <taxon>Ranidae</taxon>
        <taxon>Staurois</taxon>
    </lineage>
</organism>
<comment type="caution">
    <text evidence="4">The sequence shown here is derived from an EMBL/GenBank/DDBJ whole genome shotgun (WGS) entry which is preliminary data.</text>
</comment>
<dbReference type="EMBL" id="CATNWA010016197">
    <property type="protein sequence ID" value="CAI9590727.1"/>
    <property type="molecule type" value="Genomic_DNA"/>
</dbReference>
<dbReference type="PRINTS" id="PR00680">
    <property type="entry name" value="PTREFOIL"/>
</dbReference>
<dbReference type="Proteomes" id="UP001162483">
    <property type="component" value="Unassembled WGS sequence"/>
</dbReference>
<evidence type="ECO:0000256" key="1">
    <source>
        <dbReference type="ARBA" id="ARBA00023157"/>
    </source>
</evidence>
<dbReference type="Gene3D" id="4.10.110.10">
    <property type="entry name" value="Spasmolytic Protein, domain 1"/>
    <property type="match status" value="1"/>
</dbReference>
<sequence>MITEEECLKKGCCYDSSVMDSIWCYNPWKFEGE</sequence>
<comment type="caution">
    <text evidence="2">Lacks conserved residue(s) required for the propagation of feature annotation.</text>
</comment>
<dbReference type="CDD" id="cd00111">
    <property type="entry name" value="Trefoil"/>
    <property type="match status" value="1"/>
</dbReference>
<reference evidence="4" key="1">
    <citation type="submission" date="2023-05" db="EMBL/GenBank/DDBJ databases">
        <authorList>
            <person name="Stuckert A."/>
        </authorList>
    </citation>
    <scope>NUCLEOTIDE SEQUENCE</scope>
</reference>
<gene>
    <name evidence="4" type="ORF">SPARVUS_LOCUS11090658</name>
</gene>
<proteinExistence type="predicted"/>
<evidence type="ECO:0000313" key="5">
    <source>
        <dbReference type="Proteomes" id="UP001162483"/>
    </source>
</evidence>
<keyword evidence="1 2" id="KW-1015">Disulfide bond</keyword>
<dbReference type="InterPro" id="IPR044913">
    <property type="entry name" value="P_trefoil_dom_sf"/>
</dbReference>
<evidence type="ECO:0000259" key="3">
    <source>
        <dbReference type="PROSITE" id="PS51448"/>
    </source>
</evidence>
<feature type="disulfide bond" evidence="2">
    <location>
        <begin position="7"/>
        <end position="24"/>
    </location>
</feature>
<feature type="domain" description="P-type" evidence="3">
    <location>
        <begin position="1"/>
        <end position="28"/>
    </location>
</feature>
<accession>A0ABN9F127</accession>
<keyword evidence="5" id="KW-1185">Reference proteome</keyword>
<name>A0ABN9F127_9NEOB</name>
<protein>
    <recommendedName>
        <fullName evidence="3">P-type domain-containing protein</fullName>
    </recommendedName>
</protein>
<dbReference type="InterPro" id="IPR000519">
    <property type="entry name" value="P_trefoil_dom"/>
</dbReference>
<dbReference type="InterPro" id="IPR017994">
    <property type="entry name" value="P_trefoil_chordata"/>
</dbReference>
<evidence type="ECO:0000313" key="4">
    <source>
        <dbReference type="EMBL" id="CAI9590727.1"/>
    </source>
</evidence>
<evidence type="ECO:0000256" key="2">
    <source>
        <dbReference type="PROSITE-ProRule" id="PRU00779"/>
    </source>
</evidence>